<dbReference type="SUPFAM" id="SSF52172">
    <property type="entry name" value="CheY-like"/>
    <property type="match status" value="1"/>
</dbReference>
<dbReference type="Pfam" id="PF00072">
    <property type="entry name" value="Response_reg"/>
    <property type="match status" value="1"/>
</dbReference>
<dbReference type="Proteomes" id="UP001231109">
    <property type="component" value="Unassembled WGS sequence"/>
</dbReference>
<evidence type="ECO:0000256" key="3">
    <source>
        <dbReference type="PROSITE-ProRule" id="PRU00169"/>
    </source>
</evidence>
<evidence type="ECO:0000313" key="6">
    <source>
        <dbReference type="EMBL" id="MDP5136014.1"/>
    </source>
</evidence>
<organism evidence="6 7">
    <name type="scientific">Rheinheimera baltica</name>
    <dbReference type="NCBI Taxonomy" id="67576"/>
    <lineage>
        <taxon>Bacteria</taxon>
        <taxon>Pseudomonadati</taxon>
        <taxon>Pseudomonadota</taxon>
        <taxon>Gammaproteobacteria</taxon>
        <taxon>Chromatiales</taxon>
        <taxon>Chromatiaceae</taxon>
        <taxon>Rheinheimera</taxon>
    </lineage>
</organism>
<dbReference type="GO" id="GO:0052621">
    <property type="term" value="F:diguanylate cyclase activity"/>
    <property type="evidence" value="ECO:0007669"/>
    <property type="project" value="UniProtKB-EC"/>
</dbReference>
<dbReference type="CDD" id="cd01949">
    <property type="entry name" value="GGDEF"/>
    <property type="match status" value="1"/>
</dbReference>
<proteinExistence type="predicted"/>
<sequence length="317" mass="34970">MSDVMLERFLTTLGKATILVVDDQPINIQLIFSILADDYHVLMATSGQQALQVCRDSMPDLILMDVMMPEMDGLQTCQAIKADKDIATIPVIFVTGLQQQENEDACWQAGAVDFIQKPVNANTLLHRIKAHLTLKQQADFLHSLAYIDGLTGVFNRRYLDNSIDTQIAIGKRQQKAMLSVLILDIDHFKLFNDKFGHLAGDEALRKVAKALKTACCRPSDLVARYGGEEFMVVLPNTDEEGAAVVAIKLLEAVAELNIPHPKTEYGMVTISIGGATKTYATAVKDTLTTQADQQLYLAKQSGRNCFRQSISADKSTH</sequence>
<dbReference type="SMART" id="SM00448">
    <property type="entry name" value="REC"/>
    <property type="match status" value="1"/>
</dbReference>
<dbReference type="PROSITE" id="PS50887">
    <property type="entry name" value="GGDEF"/>
    <property type="match status" value="1"/>
</dbReference>
<feature type="domain" description="Response regulatory" evidence="4">
    <location>
        <begin position="17"/>
        <end position="132"/>
    </location>
</feature>
<dbReference type="EMBL" id="JAPJDZ010000017">
    <property type="protein sequence ID" value="MDP5136014.1"/>
    <property type="molecule type" value="Genomic_DNA"/>
</dbReference>
<evidence type="ECO:0000313" key="7">
    <source>
        <dbReference type="Proteomes" id="UP001231109"/>
    </source>
</evidence>
<dbReference type="EC" id="2.7.7.65" evidence="1"/>
<feature type="domain" description="GGDEF" evidence="5">
    <location>
        <begin position="176"/>
        <end position="311"/>
    </location>
</feature>
<dbReference type="Pfam" id="PF00990">
    <property type="entry name" value="GGDEF"/>
    <property type="match status" value="1"/>
</dbReference>
<dbReference type="InterPro" id="IPR000160">
    <property type="entry name" value="GGDEF_dom"/>
</dbReference>
<protein>
    <recommendedName>
        <fullName evidence="1">diguanylate cyclase</fullName>
        <ecNumber evidence="1">2.7.7.65</ecNumber>
    </recommendedName>
</protein>
<comment type="caution">
    <text evidence="6">The sequence shown here is derived from an EMBL/GenBank/DDBJ whole genome shotgun (WGS) entry which is preliminary data.</text>
</comment>
<dbReference type="InterPro" id="IPR011006">
    <property type="entry name" value="CheY-like_superfamily"/>
</dbReference>
<name>A0ABT9HXZ7_9GAMM</name>
<comment type="catalytic activity">
    <reaction evidence="2">
        <text>2 GTP = 3',3'-c-di-GMP + 2 diphosphate</text>
        <dbReference type="Rhea" id="RHEA:24898"/>
        <dbReference type="ChEBI" id="CHEBI:33019"/>
        <dbReference type="ChEBI" id="CHEBI:37565"/>
        <dbReference type="ChEBI" id="CHEBI:58805"/>
        <dbReference type="EC" id="2.7.7.65"/>
    </reaction>
</comment>
<evidence type="ECO:0000256" key="2">
    <source>
        <dbReference type="ARBA" id="ARBA00034247"/>
    </source>
</evidence>
<dbReference type="NCBIfam" id="TIGR00254">
    <property type="entry name" value="GGDEF"/>
    <property type="match status" value="1"/>
</dbReference>
<dbReference type="InterPro" id="IPR043128">
    <property type="entry name" value="Rev_trsase/Diguanyl_cyclase"/>
</dbReference>
<dbReference type="InterPro" id="IPR029787">
    <property type="entry name" value="Nucleotide_cyclase"/>
</dbReference>
<dbReference type="InterPro" id="IPR050469">
    <property type="entry name" value="Diguanylate_Cyclase"/>
</dbReference>
<keyword evidence="3" id="KW-0597">Phosphoprotein</keyword>
<evidence type="ECO:0000259" key="4">
    <source>
        <dbReference type="PROSITE" id="PS50110"/>
    </source>
</evidence>
<keyword evidence="6" id="KW-0808">Transferase</keyword>
<dbReference type="SUPFAM" id="SSF55073">
    <property type="entry name" value="Nucleotide cyclase"/>
    <property type="match status" value="1"/>
</dbReference>
<evidence type="ECO:0000259" key="5">
    <source>
        <dbReference type="PROSITE" id="PS50887"/>
    </source>
</evidence>
<dbReference type="PANTHER" id="PTHR45138">
    <property type="entry name" value="REGULATORY COMPONENTS OF SENSORY TRANSDUCTION SYSTEM"/>
    <property type="match status" value="1"/>
</dbReference>
<dbReference type="Gene3D" id="3.30.70.270">
    <property type="match status" value="1"/>
</dbReference>
<dbReference type="PROSITE" id="PS50110">
    <property type="entry name" value="RESPONSE_REGULATORY"/>
    <property type="match status" value="1"/>
</dbReference>
<keyword evidence="7" id="KW-1185">Reference proteome</keyword>
<reference evidence="6 7" key="1">
    <citation type="submission" date="2022-11" db="EMBL/GenBank/DDBJ databases">
        <title>Viruses from the air-sea interface of a natural surface slick.</title>
        <authorList>
            <person name="Rahlff J."/>
            <person name="Holmfeldt K."/>
        </authorList>
    </citation>
    <scope>NUCLEOTIDE SEQUENCE [LARGE SCALE GENOMIC DNA]</scope>
    <source>
        <strain evidence="6 7">SMS4</strain>
    </source>
</reference>
<feature type="modified residue" description="4-aspartylphosphate" evidence="3">
    <location>
        <position position="65"/>
    </location>
</feature>
<gene>
    <name evidence="6" type="ORF">ORJ04_08645</name>
</gene>
<dbReference type="RefSeq" id="WP_305975209.1">
    <property type="nucleotide sequence ID" value="NZ_JAPJDZ010000017.1"/>
</dbReference>
<dbReference type="Gene3D" id="3.40.50.2300">
    <property type="match status" value="1"/>
</dbReference>
<accession>A0ABT9HXZ7</accession>
<dbReference type="SMART" id="SM00267">
    <property type="entry name" value="GGDEF"/>
    <property type="match status" value="1"/>
</dbReference>
<keyword evidence="6" id="KW-0548">Nucleotidyltransferase</keyword>
<dbReference type="PANTHER" id="PTHR45138:SF9">
    <property type="entry name" value="DIGUANYLATE CYCLASE DGCM-RELATED"/>
    <property type="match status" value="1"/>
</dbReference>
<evidence type="ECO:0000256" key="1">
    <source>
        <dbReference type="ARBA" id="ARBA00012528"/>
    </source>
</evidence>
<dbReference type="InterPro" id="IPR001789">
    <property type="entry name" value="Sig_transdc_resp-reg_receiver"/>
</dbReference>